<organism evidence="1 2">
    <name type="scientific">Glomus cerebriforme</name>
    <dbReference type="NCBI Taxonomy" id="658196"/>
    <lineage>
        <taxon>Eukaryota</taxon>
        <taxon>Fungi</taxon>
        <taxon>Fungi incertae sedis</taxon>
        <taxon>Mucoromycota</taxon>
        <taxon>Glomeromycotina</taxon>
        <taxon>Glomeromycetes</taxon>
        <taxon>Glomerales</taxon>
        <taxon>Glomeraceae</taxon>
        <taxon>Glomus</taxon>
    </lineage>
</organism>
<protein>
    <recommendedName>
        <fullName evidence="3">F-box domain-containing protein</fullName>
    </recommendedName>
</protein>
<name>A0A397SLW2_9GLOM</name>
<sequence length="490" mass="57781">MSLSEDCILEILEYLSDDKKSLYSCLLTNRLFCRFAVKILWRDPWIEYINSNEKNYWNILGGTITKCFSQEIKQTSSLLKKHKQIHLLKQPPLFNYVLHIQIITVRVINELIKVIFDDIDNKKIEQKFNETFWLFFIKRCPKIKSLDIPKFNLFIYPESKKSLSSLSTLKVNVSYPKEIILELSKNVHTLKRIEFHLDDISKNSYNNDTIKTLILSQKNLREIKFIFVKGHTPFFNKKITKHLSQSLRTLELCNCTYLSVQTISNFTNLTELKICFDSLRYNGVGFHNLKEISLPKLEILYLISFREGDFPFLIKLIESTKGSLKILNVRAYKLSAISLPLSLIGFYLHTIKTTCPNIEVLSVWLIPEMSLEDFEDLLKSCSKIRTIIIHSITSFDNIFSKRVLHLLAIESSSFFLKNIHLIGGWKFSNLELEKFFDLWKEMKRKPLKFFSNNNIFYIYIKSNHIIKYSKQYICNICPKDKVFDHSKYFL</sequence>
<dbReference type="Gene3D" id="3.80.10.10">
    <property type="entry name" value="Ribonuclease Inhibitor"/>
    <property type="match status" value="1"/>
</dbReference>
<dbReference type="Proteomes" id="UP000265703">
    <property type="component" value="Unassembled WGS sequence"/>
</dbReference>
<dbReference type="OrthoDB" id="2332783at2759"/>
<reference evidence="1 2" key="1">
    <citation type="submission" date="2018-06" db="EMBL/GenBank/DDBJ databases">
        <title>Comparative genomics reveals the genomic features of Rhizophagus irregularis, R. cerebriforme, R. diaphanum and Gigaspora rosea, and their symbiotic lifestyle signature.</title>
        <authorList>
            <person name="Morin E."/>
            <person name="San Clemente H."/>
            <person name="Chen E.C.H."/>
            <person name="De La Providencia I."/>
            <person name="Hainaut M."/>
            <person name="Kuo A."/>
            <person name="Kohler A."/>
            <person name="Murat C."/>
            <person name="Tang N."/>
            <person name="Roy S."/>
            <person name="Loubradou J."/>
            <person name="Henrissat B."/>
            <person name="Grigoriev I.V."/>
            <person name="Corradi N."/>
            <person name="Roux C."/>
            <person name="Martin F.M."/>
        </authorList>
    </citation>
    <scope>NUCLEOTIDE SEQUENCE [LARGE SCALE GENOMIC DNA]</scope>
    <source>
        <strain evidence="1 2">DAOM 227022</strain>
    </source>
</reference>
<dbReference type="SUPFAM" id="SSF52047">
    <property type="entry name" value="RNI-like"/>
    <property type="match status" value="1"/>
</dbReference>
<accession>A0A397SLW2</accession>
<comment type="caution">
    <text evidence="1">The sequence shown here is derived from an EMBL/GenBank/DDBJ whole genome shotgun (WGS) entry which is preliminary data.</text>
</comment>
<keyword evidence="2" id="KW-1185">Reference proteome</keyword>
<dbReference type="EMBL" id="QKYT01000325">
    <property type="protein sequence ID" value="RIA87133.1"/>
    <property type="molecule type" value="Genomic_DNA"/>
</dbReference>
<proteinExistence type="predicted"/>
<dbReference type="AlphaFoldDB" id="A0A397SLW2"/>
<evidence type="ECO:0008006" key="3">
    <source>
        <dbReference type="Google" id="ProtNLM"/>
    </source>
</evidence>
<evidence type="ECO:0000313" key="1">
    <source>
        <dbReference type="EMBL" id="RIA87133.1"/>
    </source>
</evidence>
<evidence type="ECO:0000313" key="2">
    <source>
        <dbReference type="Proteomes" id="UP000265703"/>
    </source>
</evidence>
<dbReference type="InterPro" id="IPR032675">
    <property type="entry name" value="LRR_dom_sf"/>
</dbReference>
<gene>
    <name evidence="1" type="ORF">C1645_855006</name>
</gene>